<reference evidence="2 3" key="1">
    <citation type="submission" date="2014-04" db="EMBL/GenBank/DDBJ databases">
        <title>Genome assembly of Hyalangium minutum DSM 14724.</title>
        <authorList>
            <person name="Sharma G."/>
            <person name="Subramanian S."/>
        </authorList>
    </citation>
    <scope>NUCLEOTIDE SEQUENCE [LARGE SCALE GENOMIC DNA]</scope>
    <source>
        <strain evidence="2 3">DSM 14724</strain>
    </source>
</reference>
<dbReference type="SUPFAM" id="SSF54637">
    <property type="entry name" value="Thioesterase/thiol ester dehydrase-isomerase"/>
    <property type="match status" value="1"/>
</dbReference>
<dbReference type="GO" id="GO:0016829">
    <property type="term" value="F:lyase activity"/>
    <property type="evidence" value="ECO:0007669"/>
    <property type="project" value="UniProtKB-KW"/>
</dbReference>
<comment type="caution">
    <text evidence="2">The sequence shown here is derived from an EMBL/GenBank/DDBJ whole genome shotgun (WGS) entry which is preliminary data.</text>
</comment>
<accession>A0A085WSK1</accession>
<name>A0A085WSK1_9BACT</name>
<dbReference type="InterPro" id="IPR013114">
    <property type="entry name" value="FabA_FabZ"/>
</dbReference>
<dbReference type="InterPro" id="IPR029069">
    <property type="entry name" value="HotDog_dom_sf"/>
</dbReference>
<dbReference type="Proteomes" id="UP000028725">
    <property type="component" value="Unassembled WGS sequence"/>
</dbReference>
<sequence length="155" mass="17211">MRYVLLDRITRLVPAEVAHGVKCVSLSDDIFADHFPGHPIMPGALIVEALAQLGGVLVEATMRERGRNDLHALLTMIDRTKFRRMVRPGDKLELEARLITAREEGGQVRATATVEGQLAAEAELTFAFAEVKSEKLRARRREVLNVWLTGAAEEP</sequence>
<keyword evidence="3" id="KW-1185">Reference proteome</keyword>
<dbReference type="Gene3D" id="3.10.129.10">
    <property type="entry name" value="Hotdog Thioesterase"/>
    <property type="match status" value="1"/>
</dbReference>
<evidence type="ECO:0000313" key="3">
    <source>
        <dbReference type="Proteomes" id="UP000028725"/>
    </source>
</evidence>
<dbReference type="STRING" id="394096.DB31_5706"/>
<evidence type="ECO:0000313" key="2">
    <source>
        <dbReference type="EMBL" id="KFE70664.1"/>
    </source>
</evidence>
<protein>
    <submittedName>
        <fullName evidence="2">(3R)-hydroxymyristoyl-[acyl carrier protein] dehydratase</fullName>
    </submittedName>
</protein>
<dbReference type="RefSeq" id="WP_052419855.1">
    <property type="nucleotide sequence ID" value="NZ_JMCB01000003.1"/>
</dbReference>
<dbReference type="Pfam" id="PF07977">
    <property type="entry name" value="FabA"/>
    <property type="match status" value="1"/>
</dbReference>
<dbReference type="AlphaFoldDB" id="A0A085WSK1"/>
<gene>
    <name evidence="2" type="ORF">DB31_5706</name>
</gene>
<dbReference type="EMBL" id="JMCB01000003">
    <property type="protein sequence ID" value="KFE70664.1"/>
    <property type="molecule type" value="Genomic_DNA"/>
</dbReference>
<evidence type="ECO:0000256" key="1">
    <source>
        <dbReference type="ARBA" id="ARBA00023239"/>
    </source>
</evidence>
<dbReference type="PATRIC" id="fig|394096.3.peg.2182"/>
<dbReference type="CDD" id="cd01288">
    <property type="entry name" value="FabZ"/>
    <property type="match status" value="1"/>
</dbReference>
<dbReference type="NCBIfam" id="NF000582">
    <property type="entry name" value="PRK00006.1"/>
    <property type="match status" value="1"/>
</dbReference>
<dbReference type="PANTHER" id="PTHR30272:SF1">
    <property type="entry name" value="3-HYDROXYACYL-[ACYL-CARRIER-PROTEIN] DEHYDRATASE"/>
    <property type="match status" value="1"/>
</dbReference>
<keyword evidence="1" id="KW-0456">Lyase</keyword>
<dbReference type="PANTHER" id="PTHR30272">
    <property type="entry name" value="3-HYDROXYACYL-[ACYL-CARRIER-PROTEIN] DEHYDRATASE"/>
    <property type="match status" value="1"/>
</dbReference>
<proteinExistence type="predicted"/>
<organism evidence="2 3">
    <name type="scientific">Hyalangium minutum</name>
    <dbReference type="NCBI Taxonomy" id="394096"/>
    <lineage>
        <taxon>Bacteria</taxon>
        <taxon>Pseudomonadati</taxon>
        <taxon>Myxococcota</taxon>
        <taxon>Myxococcia</taxon>
        <taxon>Myxococcales</taxon>
        <taxon>Cystobacterineae</taxon>
        <taxon>Archangiaceae</taxon>
        <taxon>Hyalangium</taxon>
    </lineage>
</organism>